<organism evidence="2 3">
    <name type="scientific">Jaapia argillacea MUCL 33604</name>
    <dbReference type="NCBI Taxonomy" id="933084"/>
    <lineage>
        <taxon>Eukaryota</taxon>
        <taxon>Fungi</taxon>
        <taxon>Dikarya</taxon>
        <taxon>Basidiomycota</taxon>
        <taxon>Agaricomycotina</taxon>
        <taxon>Agaricomycetes</taxon>
        <taxon>Agaricomycetidae</taxon>
        <taxon>Jaapiales</taxon>
        <taxon>Jaapiaceae</taxon>
        <taxon>Jaapia</taxon>
    </lineage>
</organism>
<reference evidence="3" key="1">
    <citation type="journal article" date="2014" name="Proc. Natl. Acad. Sci. U.S.A.">
        <title>Extensive sampling of basidiomycete genomes demonstrates inadequacy of the white-rot/brown-rot paradigm for wood decay fungi.</title>
        <authorList>
            <person name="Riley R."/>
            <person name="Salamov A.A."/>
            <person name="Brown D.W."/>
            <person name="Nagy L.G."/>
            <person name="Floudas D."/>
            <person name="Held B.W."/>
            <person name="Levasseur A."/>
            <person name="Lombard V."/>
            <person name="Morin E."/>
            <person name="Otillar R."/>
            <person name="Lindquist E.A."/>
            <person name="Sun H."/>
            <person name="LaButti K.M."/>
            <person name="Schmutz J."/>
            <person name="Jabbour D."/>
            <person name="Luo H."/>
            <person name="Baker S.E."/>
            <person name="Pisabarro A.G."/>
            <person name="Walton J.D."/>
            <person name="Blanchette R.A."/>
            <person name="Henrissat B."/>
            <person name="Martin F."/>
            <person name="Cullen D."/>
            <person name="Hibbett D.S."/>
            <person name="Grigoriev I.V."/>
        </authorList>
    </citation>
    <scope>NUCLEOTIDE SEQUENCE [LARGE SCALE GENOMIC DNA]</scope>
    <source>
        <strain evidence="3">MUCL 33604</strain>
    </source>
</reference>
<accession>A0A067P7H1</accession>
<feature type="coiled-coil region" evidence="1">
    <location>
        <begin position="13"/>
        <end position="40"/>
    </location>
</feature>
<dbReference type="AlphaFoldDB" id="A0A067P7H1"/>
<protein>
    <submittedName>
        <fullName evidence="2">Uncharacterized protein</fullName>
    </submittedName>
</protein>
<gene>
    <name evidence="2" type="ORF">JAAARDRAFT_200537</name>
</gene>
<dbReference type="EMBL" id="KL197774">
    <property type="protein sequence ID" value="KDQ49785.1"/>
    <property type="molecule type" value="Genomic_DNA"/>
</dbReference>
<dbReference type="InParanoid" id="A0A067P7H1"/>
<evidence type="ECO:0000256" key="1">
    <source>
        <dbReference type="SAM" id="Coils"/>
    </source>
</evidence>
<dbReference type="Proteomes" id="UP000027265">
    <property type="component" value="Unassembled WGS sequence"/>
</dbReference>
<sequence length="112" mass="12970">MSTPTRFTDLLSLDQVILDYKQLTTEASDLKDQYSDLRTQDDYARFHADAEALHTHRDNHKDNLHPLLEGSSMQRLSNWDDIDDLMAKAWEKSQPGSRVMTNQELETAIESF</sequence>
<keyword evidence="1" id="KW-0175">Coiled coil</keyword>
<dbReference type="HOGENOM" id="CLU_2146239_0_0_1"/>
<keyword evidence="3" id="KW-1185">Reference proteome</keyword>
<name>A0A067P7H1_9AGAM</name>
<evidence type="ECO:0000313" key="2">
    <source>
        <dbReference type="EMBL" id="KDQ49785.1"/>
    </source>
</evidence>
<evidence type="ECO:0000313" key="3">
    <source>
        <dbReference type="Proteomes" id="UP000027265"/>
    </source>
</evidence>
<proteinExistence type="predicted"/>